<accession>A0ABV0SUJ9</accession>
<dbReference type="Proteomes" id="UP001482620">
    <property type="component" value="Unassembled WGS sequence"/>
</dbReference>
<proteinExistence type="predicted"/>
<name>A0ABV0SUJ9_9TELE</name>
<reference evidence="1 2" key="1">
    <citation type="submission" date="2021-06" db="EMBL/GenBank/DDBJ databases">
        <authorList>
            <person name="Palmer J.M."/>
        </authorList>
    </citation>
    <scope>NUCLEOTIDE SEQUENCE [LARGE SCALE GENOMIC DNA]</scope>
    <source>
        <strain evidence="2">if_2019</strain>
        <tissue evidence="1">Muscle</tissue>
    </source>
</reference>
<sequence length="107" mass="12021">MFNNINITRVLEAVCCTCMFPCEHGPLTVKVSCLNLHIRSSWCMFTLNTVFVTESTVPQAKRWHLNSCPGKTFNQPTHTNMKTNSMLVQKLCTSKSQSLDDCPVHSG</sequence>
<organism evidence="1 2">
    <name type="scientific">Ilyodon furcidens</name>
    <name type="common">goldbreast splitfin</name>
    <dbReference type="NCBI Taxonomy" id="33524"/>
    <lineage>
        <taxon>Eukaryota</taxon>
        <taxon>Metazoa</taxon>
        <taxon>Chordata</taxon>
        <taxon>Craniata</taxon>
        <taxon>Vertebrata</taxon>
        <taxon>Euteleostomi</taxon>
        <taxon>Actinopterygii</taxon>
        <taxon>Neopterygii</taxon>
        <taxon>Teleostei</taxon>
        <taxon>Neoteleostei</taxon>
        <taxon>Acanthomorphata</taxon>
        <taxon>Ovalentaria</taxon>
        <taxon>Atherinomorphae</taxon>
        <taxon>Cyprinodontiformes</taxon>
        <taxon>Goodeidae</taxon>
        <taxon>Ilyodon</taxon>
    </lineage>
</organism>
<evidence type="ECO:0000313" key="2">
    <source>
        <dbReference type="Proteomes" id="UP001482620"/>
    </source>
</evidence>
<evidence type="ECO:0000313" key="1">
    <source>
        <dbReference type="EMBL" id="MEQ2223027.1"/>
    </source>
</evidence>
<comment type="caution">
    <text evidence="1">The sequence shown here is derived from an EMBL/GenBank/DDBJ whole genome shotgun (WGS) entry which is preliminary data.</text>
</comment>
<protein>
    <submittedName>
        <fullName evidence="1">Uncharacterized protein</fullName>
    </submittedName>
</protein>
<dbReference type="EMBL" id="JAHRIQ010005310">
    <property type="protein sequence ID" value="MEQ2223027.1"/>
    <property type="molecule type" value="Genomic_DNA"/>
</dbReference>
<keyword evidence="2" id="KW-1185">Reference proteome</keyword>
<gene>
    <name evidence="1" type="ORF">ILYODFUR_032524</name>
</gene>